<evidence type="ECO:0000256" key="1">
    <source>
        <dbReference type="SAM" id="MobiDB-lite"/>
    </source>
</evidence>
<sequence length="117" mass="12926">MADGLTGPISQSSALKPALPMGVITSHVIVARAQGLHCHSLNPRVQAEVLSLRVSRKTISQLSVSRDVQCHKTDVLSDDDDVDNDDDNDYDDDDDNDYDDDDDDNDYDDDDDDDDDD</sequence>
<dbReference type="Proteomes" id="UP000762676">
    <property type="component" value="Unassembled WGS sequence"/>
</dbReference>
<dbReference type="AlphaFoldDB" id="A0AAV4I650"/>
<feature type="compositionally biased region" description="Acidic residues" evidence="1">
    <location>
        <begin position="76"/>
        <end position="117"/>
    </location>
</feature>
<accession>A0AAV4I650</accession>
<dbReference type="EMBL" id="BMAT01002388">
    <property type="protein sequence ID" value="GFS05898.1"/>
    <property type="molecule type" value="Genomic_DNA"/>
</dbReference>
<organism evidence="2 3">
    <name type="scientific">Elysia marginata</name>
    <dbReference type="NCBI Taxonomy" id="1093978"/>
    <lineage>
        <taxon>Eukaryota</taxon>
        <taxon>Metazoa</taxon>
        <taxon>Spiralia</taxon>
        <taxon>Lophotrochozoa</taxon>
        <taxon>Mollusca</taxon>
        <taxon>Gastropoda</taxon>
        <taxon>Heterobranchia</taxon>
        <taxon>Euthyneura</taxon>
        <taxon>Panpulmonata</taxon>
        <taxon>Sacoglossa</taxon>
        <taxon>Placobranchoidea</taxon>
        <taxon>Plakobranchidae</taxon>
        <taxon>Elysia</taxon>
    </lineage>
</organism>
<keyword evidence="3" id="KW-1185">Reference proteome</keyword>
<name>A0AAV4I650_9GAST</name>
<comment type="caution">
    <text evidence="2">The sequence shown here is derived from an EMBL/GenBank/DDBJ whole genome shotgun (WGS) entry which is preliminary data.</text>
</comment>
<proteinExistence type="predicted"/>
<gene>
    <name evidence="2" type="ORF">ElyMa_001210900</name>
</gene>
<reference evidence="2 3" key="1">
    <citation type="journal article" date="2021" name="Elife">
        <title>Chloroplast acquisition without the gene transfer in kleptoplastic sea slugs, Plakobranchus ocellatus.</title>
        <authorList>
            <person name="Maeda T."/>
            <person name="Takahashi S."/>
            <person name="Yoshida T."/>
            <person name="Shimamura S."/>
            <person name="Takaki Y."/>
            <person name="Nagai Y."/>
            <person name="Toyoda A."/>
            <person name="Suzuki Y."/>
            <person name="Arimoto A."/>
            <person name="Ishii H."/>
            <person name="Satoh N."/>
            <person name="Nishiyama T."/>
            <person name="Hasebe M."/>
            <person name="Maruyama T."/>
            <person name="Minagawa J."/>
            <person name="Obokata J."/>
            <person name="Shigenobu S."/>
        </authorList>
    </citation>
    <scope>NUCLEOTIDE SEQUENCE [LARGE SCALE GENOMIC DNA]</scope>
</reference>
<evidence type="ECO:0000313" key="3">
    <source>
        <dbReference type="Proteomes" id="UP000762676"/>
    </source>
</evidence>
<feature type="region of interest" description="Disordered" evidence="1">
    <location>
        <begin position="73"/>
        <end position="117"/>
    </location>
</feature>
<protein>
    <submittedName>
        <fullName evidence="2">Uncharacterized protein</fullName>
    </submittedName>
</protein>
<evidence type="ECO:0000313" key="2">
    <source>
        <dbReference type="EMBL" id="GFS05898.1"/>
    </source>
</evidence>